<dbReference type="SUPFAM" id="SSF118215">
    <property type="entry name" value="Proton glutamate symport protein"/>
    <property type="match status" value="1"/>
</dbReference>
<feature type="transmembrane region" description="Helical" evidence="6">
    <location>
        <begin position="329"/>
        <end position="351"/>
    </location>
</feature>
<name>A0A2T5MEI8_9GAMM</name>
<keyword evidence="4 6" id="KW-1133">Transmembrane helix</keyword>
<keyword evidence="8" id="KW-1185">Reference proteome</keyword>
<dbReference type="GO" id="GO:0015175">
    <property type="term" value="F:neutral L-amino acid transmembrane transporter activity"/>
    <property type="evidence" value="ECO:0007669"/>
    <property type="project" value="TreeGrafter"/>
</dbReference>
<gene>
    <name evidence="7" type="ORF">CJD38_11900</name>
</gene>
<proteinExistence type="predicted"/>
<keyword evidence="3 6" id="KW-0812">Transmembrane</keyword>
<comment type="caution">
    <text evidence="7">The sequence shown here is derived from an EMBL/GenBank/DDBJ whole genome shotgun (WGS) entry which is preliminary data.</text>
</comment>
<organism evidence="7 8">
    <name type="scientific">Stenotrophobium rhamnosiphilum</name>
    <dbReference type="NCBI Taxonomy" id="2029166"/>
    <lineage>
        <taxon>Bacteria</taxon>
        <taxon>Pseudomonadati</taxon>
        <taxon>Pseudomonadota</taxon>
        <taxon>Gammaproteobacteria</taxon>
        <taxon>Nevskiales</taxon>
        <taxon>Nevskiaceae</taxon>
        <taxon>Stenotrophobium</taxon>
    </lineage>
</organism>
<feature type="transmembrane region" description="Helical" evidence="6">
    <location>
        <begin position="28"/>
        <end position="55"/>
    </location>
</feature>
<dbReference type="GO" id="GO:0005313">
    <property type="term" value="F:L-glutamate transmembrane transporter activity"/>
    <property type="evidence" value="ECO:0007669"/>
    <property type="project" value="TreeGrafter"/>
</dbReference>
<evidence type="ECO:0000256" key="1">
    <source>
        <dbReference type="ARBA" id="ARBA00004141"/>
    </source>
</evidence>
<protein>
    <submittedName>
        <fullName evidence="7">Dicarboxylate/amino acid:cation symporter</fullName>
    </submittedName>
</protein>
<dbReference type="PANTHER" id="PTHR11958:SF63">
    <property type="entry name" value="AMINO ACID TRANSPORTER"/>
    <property type="match status" value="1"/>
</dbReference>
<dbReference type="EMBL" id="QANS01000004">
    <property type="protein sequence ID" value="PTU31000.1"/>
    <property type="molecule type" value="Genomic_DNA"/>
</dbReference>
<feature type="transmembrane region" description="Helical" evidence="6">
    <location>
        <begin position="146"/>
        <end position="166"/>
    </location>
</feature>
<evidence type="ECO:0000256" key="3">
    <source>
        <dbReference type="ARBA" id="ARBA00022692"/>
    </source>
</evidence>
<accession>A0A2T5MEI8</accession>
<dbReference type="Proteomes" id="UP000244248">
    <property type="component" value="Unassembled WGS sequence"/>
</dbReference>
<evidence type="ECO:0000256" key="5">
    <source>
        <dbReference type="ARBA" id="ARBA00023136"/>
    </source>
</evidence>
<feature type="transmembrane region" description="Helical" evidence="6">
    <location>
        <begin position="222"/>
        <end position="245"/>
    </location>
</feature>
<evidence type="ECO:0000256" key="4">
    <source>
        <dbReference type="ARBA" id="ARBA00022989"/>
    </source>
</evidence>
<evidence type="ECO:0000256" key="2">
    <source>
        <dbReference type="ARBA" id="ARBA00022448"/>
    </source>
</evidence>
<reference evidence="7 8" key="1">
    <citation type="submission" date="2018-04" db="EMBL/GenBank/DDBJ databases">
        <title>Novel species isolated from glacier.</title>
        <authorList>
            <person name="Liu Q."/>
            <person name="Xin Y.-H."/>
        </authorList>
    </citation>
    <scope>NUCLEOTIDE SEQUENCE [LARGE SCALE GENOMIC DNA]</scope>
    <source>
        <strain evidence="7 8">GT1R17</strain>
    </source>
</reference>
<dbReference type="PRINTS" id="PR00173">
    <property type="entry name" value="EDTRNSPORT"/>
</dbReference>
<dbReference type="Pfam" id="PF00375">
    <property type="entry name" value="SDF"/>
    <property type="match status" value="1"/>
</dbReference>
<comment type="subcellular location">
    <subcellularLocation>
        <location evidence="1">Membrane</location>
        <topology evidence="1">Multi-pass membrane protein</topology>
    </subcellularLocation>
</comment>
<keyword evidence="5 6" id="KW-0472">Membrane</keyword>
<feature type="transmembrane region" description="Helical" evidence="6">
    <location>
        <begin position="187"/>
        <end position="207"/>
    </location>
</feature>
<dbReference type="GO" id="GO:0015501">
    <property type="term" value="F:glutamate:sodium symporter activity"/>
    <property type="evidence" value="ECO:0007669"/>
    <property type="project" value="TreeGrafter"/>
</dbReference>
<feature type="transmembrane region" description="Helical" evidence="6">
    <location>
        <begin position="357"/>
        <end position="379"/>
    </location>
</feature>
<dbReference type="RefSeq" id="WP_107940583.1">
    <property type="nucleotide sequence ID" value="NZ_QANS01000004.1"/>
</dbReference>
<dbReference type="PANTHER" id="PTHR11958">
    <property type="entry name" value="SODIUM/DICARBOXYLATE SYMPORTER-RELATED"/>
    <property type="match status" value="1"/>
</dbReference>
<feature type="transmembrane region" description="Helical" evidence="6">
    <location>
        <begin position="75"/>
        <end position="96"/>
    </location>
</feature>
<sequence>MKLHWQIAIALGLAAATGAFFTPDSGVITAGAFIGNLFLNALKMLVVPLIVSSLIQGLLSLNDPNALSRMGLKAITYYTGTCLAAVLVGLALINLIQPGIIDGKPAGVLLGLTSSSDDVIAKIGHHDMGDIVGVFTRLIPPNLIEAAAKGDILGLILFSLAFGYFCSRLPEPLASTQRDFWRGFQQVMLDITGLVMKFAPYGVFGLVAKTVALTGLDAIRPLAWFFFAVLAGLATHMFIVLPLTLKFIGRVSPWRHFKAMSPALLTAFSSSSSAATLPVTLDCIQNRAGVSPRVTSFVLPLGATINLDGTALYEIAVVMFIAQAYGLDLSLGTQFMIAILALITSTGVAGIPSASLVAISVILGSVGLPLEGLGVILAVDRILDMCRTAVNVFSDSCGAVVVARLEGEDVLKS</sequence>
<evidence type="ECO:0000313" key="7">
    <source>
        <dbReference type="EMBL" id="PTU31000.1"/>
    </source>
</evidence>
<evidence type="ECO:0000256" key="6">
    <source>
        <dbReference type="SAM" id="Phobius"/>
    </source>
</evidence>
<dbReference type="Gene3D" id="1.10.3860.10">
    <property type="entry name" value="Sodium:dicarboxylate symporter"/>
    <property type="match status" value="1"/>
</dbReference>
<evidence type="ECO:0000313" key="8">
    <source>
        <dbReference type="Proteomes" id="UP000244248"/>
    </source>
</evidence>
<dbReference type="InterPro" id="IPR001991">
    <property type="entry name" value="Na-dicarboxylate_symporter"/>
</dbReference>
<keyword evidence="2" id="KW-0813">Transport</keyword>
<dbReference type="OrthoDB" id="9766690at2"/>
<dbReference type="InterPro" id="IPR050746">
    <property type="entry name" value="DAACS"/>
</dbReference>
<dbReference type="InterPro" id="IPR036458">
    <property type="entry name" value="Na:dicarbo_symporter_sf"/>
</dbReference>
<dbReference type="GO" id="GO:0005886">
    <property type="term" value="C:plasma membrane"/>
    <property type="evidence" value="ECO:0007669"/>
    <property type="project" value="TreeGrafter"/>
</dbReference>
<dbReference type="AlphaFoldDB" id="A0A2T5MEI8"/>